<evidence type="ECO:0000256" key="1">
    <source>
        <dbReference type="ARBA" id="ARBA00012513"/>
    </source>
</evidence>
<evidence type="ECO:0000313" key="12">
    <source>
        <dbReference type="Proteomes" id="UP000323067"/>
    </source>
</evidence>
<gene>
    <name evidence="11" type="ORF">A9K55_005475</name>
</gene>
<keyword evidence="2" id="KW-0723">Serine/threonine-protein kinase</keyword>
<evidence type="ECO:0000256" key="8">
    <source>
        <dbReference type="ARBA" id="ARBA00048679"/>
    </source>
</evidence>
<dbReference type="PROSITE" id="PS00107">
    <property type="entry name" value="PROTEIN_KINASE_ATP"/>
    <property type="match status" value="2"/>
</dbReference>
<proteinExistence type="predicted"/>
<dbReference type="AlphaFoldDB" id="A0A2H4SBN1"/>
<dbReference type="PANTHER" id="PTHR47634">
    <property type="entry name" value="PROTEIN KINASE DOMAIN-CONTAINING PROTEIN-RELATED"/>
    <property type="match status" value="1"/>
</dbReference>
<dbReference type="InterPro" id="IPR000719">
    <property type="entry name" value="Prot_kinase_dom"/>
</dbReference>
<keyword evidence="6 9" id="KW-0067">ATP-binding</keyword>
<dbReference type="Proteomes" id="UP000323067">
    <property type="component" value="Chromosome vi"/>
</dbReference>
<evidence type="ECO:0000256" key="5">
    <source>
        <dbReference type="ARBA" id="ARBA00022777"/>
    </source>
</evidence>
<organism evidence="11 12">
    <name type="scientific">Cordyceps militaris</name>
    <name type="common">Caterpillar fungus</name>
    <name type="synonym">Clavaria militaris</name>
    <dbReference type="NCBI Taxonomy" id="73501"/>
    <lineage>
        <taxon>Eukaryota</taxon>
        <taxon>Fungi</taxon>
        <taxon>Dikarya</taxon>
        <taxon>Ascomycota</taxon>
        <taxon>Pezizomycotina</taxon>
        <taxon>Sordariomycetes</taxon>
        <taxon>Hypocreomycetidae</taxon>
        <taxon>Hypocreales</taxon>
        <taxon>Cordycipitaceae</taxon>
        <taxon>Cordyceps</taxon>
    </lineage>
</organism>
<feature type="domain" description="Protein kinase" evidence="10">
    <location>
        <begin position="435"/>
        <end position="799"/>
    </location>
</feature>
<feature type="binding site" evidence="9">
    <location>
        <position position="464"/>
    </location>
    <ligand>
        <name>ATP</name>
        <dbReference type="ChEBI" id="CHEBI:30616"/>
    </ligand>
</feature>
<accession>A0A2H4SBN1</accession>
<keyword evidence="5 11" id="KW-0418">Kinase</keyword>
<dbReference type="PROSITE" id="PS00108">
    <property type="entry name" value="PROTEIN_KINASE_ST"/>
    <property type="match status" value="1"/>
</dbReference>
<dbReference type="InterPro" id="IPR051334">
    <property type="entry name" value="SRPK"/>
</dbReference>
<dbReference type="PANTHER" id="PTHR47634:SF9">
    <property type="entry name" value="PROTEIN KINASE DOMAIN-CONTAINING PROTEIN-RELATED"/>
    <property type="match status" value="1"/>
</dbReference>
<dbReference type="PROSITE" id="PS50011">
    <property type="entry name" value="PROTEIN_KINASE_DOM"/>
    <property type="match status" value="2"/>
</dbReference>
<feature type="domain" description="Protein kinase" evidence="10">
    <location>
        <begin position="62"/>
        <end position="426"/>
    </location>
</feature>
<dbReference type="FunFam" id="3.30.200.20:FF:000786">
    <property type="entry name" value="Protein kinase domain protein"/>
    <property type="match status" value="1"/>
</dbReference>
<dbReference type="Gene3D" id="1.10.510.10">
    <property type="entry name" value="Transferase(Phosphotransferase) domain 1"/>
    <property type="match status" value="2"/>
</dbReference>
<keyword evidence="3" id="KW-0808">Transferase</keyword>
<feature type="binding site" evidence="9">
    <location>
        <position position="96"/>
    </location>
    <ligand>
        <name>ATP</name>
        <dbReference type="ChEBI" id="CHEBI:30616"/>
    </ligand>
</feature>
<dbReference type="GO" id="GO:0005634">
    <property type="term" value="C:nucleus"/>
    <property type="evidence" value="ECO:0007669"/>
    <property type="project" value="TreeGrafter"/>
</dbReference>
<evidence type="ECO:0000313" key="11">
    <source>
        <dbReference type="EMBL" id="ATY60493.1"/>
    </source>
</evidence>
<dbReference type="GO" id="GO:0050684">
    <property type="term" value="P:regulation of mRNA processing"/>
    <property type="evidence" value="ECO:0007669"/>
    <property type="project" value="TreeGrafter"/>
</dbReference>
<dbReference type="GO" id="GO:0004674">
    <property type="term" value="F:protein serine/threonine kinase activity"/>
    <property type="evidence" value="ECO:0007669"/>
    <property type="project" value="UniProtKB-KW"/>
</dbReference>
<reference evidence="11 12" key="1">
    <citation type="journal article" date="2017" name="BMC Genomics">
        <title>Chromosome level assembly and secondary metabolite potential of the parasitic fungus Cordyceps militaris.</title>
        <authorList>
            <person name="Kramer G.J."/>
            <person name="Nodwell J.R."/>
        </authorList>
    </citation>
    <scope>NUCLEOTIDE SEQUENCE [LARGE SCALE GENOMIC DNA]</scope>
    <source>
        <strain evidence="11 12">ATCC 34164</strain>
    </source>
</reference>
<dbReference type="VEuPathDB" id="FungiDB:CCM_03512"/>
<dbReference type="InterPro" id="IPR008271">
    <property type="entry name" value="Ser/Thr_kinase_AS"/>
</dbReference>
<protein>
    <recommendedName>
        <fullName evidence="1">non-specific serine/threonine protein kinase</fullName>
        <ecNumber evidence="1">2.7.11.1</ecNumber>
    </recommendedName>
</protein>
<keyword evidence="4 9" id="KW-0547">Nucleotide-binding</keyword>
<evidence type="ECO:0000256" key="7">
    <source>
        <dbReference type="ARBA" id="ARBA00047899"/>
    </source>
</evidence>
<dbReference type="VEuPathDB" id="FungiDB:A9K55_005475"/>
<dbReference type="SUPFAM" id="SSF56112">
    <property type="entry name" value="Protein kinase-like (PK-like)"/>
    <property type="match status" value="2"/>
</dbReference>
<dbReference type="InterPro" id="IPR017441">
    <property type="entry name" value="Protein_kinase_ATP_BS"/>
</dbReference>
<dbReference type="GO" id="GO:0000245">
    <property type="term" value="P:spliceosomal complex assembly"/>
    <property type="evidence" value="ECO:0007669"/>
    <property type="project" value="TreeGrafter"/>
</dbReference>
<dbReference type="EC" id="2.7.11.1" evidence="1"/>
<dbReference type="GO" id="GO:0005524">
    <property type="term" value="F:ATP binding"/>
    <property type="evidence" value="ECO:0007669"/>
    <property type="project" value="UniProtKB-UniRule"/>
</dbReference>
<evidence type="ECO:0000256" key="2">
    <source>
        <dbReference type="ARBA" id="ARBA00022527"/>
    </source>
</evidence>
<dbReference type="SMART" id="SM00220">
    <property type="entry name" value="S_TKc"/>
    <property type="match status" value="2"/>
</dbReference>
<dbReference type="EMBL" id="CP023323">
    <property type="protein sequence ID" value="ATY60493.1"/>
    <property type="molecule type" value="Genomic_DNA"/>
</dbReference>
<comment type="catalytic activity">
    <reaction evidence="8">
        <text>L-seryl-[protein] + ATP = O-phospho-L-seryl-[protein] + ADP + H(+)</text>
        <dbReference type="Rhea" id="RHEA:17989"/>
        <dbReference type="Rhea" id="RHEA-COMP:9863"/>
        <dbReference type="Rhea" id="RHEA-COMP:11604"/>
        <dbReference type="ChEBI" id="CHEBI:15378"/>
        <dbReference type="ChEBI" id="CHEBI:29999"/>
        <dbReference type="ChEBI" id="CHEBI:30616"/>
        <dbReference type="ChEBI" id="CHEBI:83421"/>
        <dbReference type="ChEBI" id="CHEBI:456216"/>
        <dbReference type="EC" id="2.7.11.1"/>
    </reaction>
</comment>
<dbReference type="GO" id="GO:0005737">
    <property type="term" value="C:cytoplasm"/>
    <property type="evidence" value="ECO:0007669"/>
    <property type="project" value="TreeGrafter"/>
</dbReference>
<sequence length="819" mass="93901">MFPIKLCKTRPLMFFNHTRWPPSSAAVTRLDPLLPIEEEKTPYYDPRLFYPARLGEVLNERYQIATKVGYGSSSTVWLARDLRRWRWTKERYVAVKISAATRKSFRDEAENELAIMKHISRQNTRHEGWNFVRKLLDSFTIDSASSRHLCLVFEPLREPLWLYCRRYQGEVIPTDILKVIVQMILHGLDYLHSECHVIHTDLKPDNVLVKLEDSTIPESDARDEYCHPLPQKVTDERTIYLSRNDYGQFHRPAGLIQICDFGLSVSGKTQHTGCIQAEAYRAPEVILDAGYTYSADIWSLGVMLWDLLEGQKLFHPVDLHNGDEYSDLAHLAQLTALLGPPPEGLLSSGKRTSMFYESRGSLRSEYPVPEDFTFENTITKISEQISRLRETNDQVVPKGTKHGERVVADGTEPLEKYEPGGFHPVLVGDRIHNRYEVVDKLGHGGWSIVWLVHDAQEQRYLALKVGIADSLPREVPILRALSAQPEAAPGFENITHLLDEFTISGPNGSHPCYTTPLALCDLRDCSFSQLFHLDVARAMAYELVLAVAYVHSQNFVHGDIHLSNVLVQPQSSIDKLSIPEFRKQYGDPDSYQVSRRNGQPLTPNVPTMVTKPLYMGKDSEEFTLQEARIVLSDFGESYQPDTDVRLGKDSHTPVDFRPPEALFEPDAPLSFSADIWSLATALWDIIGMQALFSSAFRSEEEVMCEIVDIMGPLPDNWYKIWKHRDDFFDQEGQPKQGRHVWPGIEQTFRNRVQKYRREADMVELCAEEEAAFLGMMKGMLKYSPEERYTAQQVLECDWMVKWARPDYERSRSPEVVMDQ</sequence>
<dbReference type="Pfam" id="PF00069">
    <property type="entry name" value="Pkinase"/>
    <property type="match status" value="3"/>
</dbReference>
<evidence type="ECO:0000256" key="9">
    <source>
        <dbReference type="PROSITE-ProRule" id="PRU10141"/>
    </source>
</evidence>
<name>A0A2H4SBN1_CORMI</name>
<dbReference type="InterPro" id="IPR011009">
    <property type="entry name" value="Kinase-like_dom_sf"/>
</dbReference>
<comment type="catalytic activity">
    <reaction evidence="7">
        <text>L-threonyl-[protein] + ATP = O-phospho-L-threonyl-[protein] + ADP + H(+)</text>
        <dbReference type="Rhea" id="RHEA:46608"/>
        <dbReference type="Rhea" id="RHEA-COMP:11060"/>
        <dbReference type="Rhea" id="RHEA-COMP:11605"/>
        <dbReference type="ChEBI" id="CHEBI:15378"/>
        <dbReference type="ChEBI" id="CHEBI:30013"/>
        <dbReference type="ChEBI" id="CHEBI:30616"/>
        <dbReference type="ChEBI" id="CHEBI:61977"/>
        <dbReference type="ChEBI" id="CHEBI:456216"/>
        <dbReference type="EC" id="2.7.11.1"/>
    </reaction>
</comment>
<dbReference type="Gene3D" id="3.30.200.20">
    <property type="entry name" value="Phosphorylase Kinase, domain 1"/>
    <property type="match status" value="2"/>
</dbReference>
<evidence type="ECO:0000256" key="3">
    <source>
        <dbReference type="ARBA" id="ARBA00022679"/>
    </source>
</evidence>
<evidence type="ECO:0000256" key="4">
    <source>
        <dbReference type="ARBA" id="ARBA00022741"/>
    </source>
</evidence>
<evidence type="ECO:0000256" key="6">
    <source>
        <dbReference type="ARBA" id="ARBA00022840"/>
    </source>
</evidence>
<dbReference type="OrthoDB" id="5979581at2759"/>
<evidence type="ECO:0000259" key="10">
    <source>
        <dbReference type="PROSITE" id="PS50011"/>
    </source>
</evidence>